<gene>
    <name evidence="1" type="ORF">H1W37_02120</name>
</gene>
<dbReference type="AlphaFoldDB" id="A0A838XIR8"/>
<name>A0A838XIR8_9HYPH</name>
<reference evidence="1 2" key="2">
    <citation type="submission" date="2020-08" db="EMBL/GenBank/DDBJ databases">
        <title>Stappia taiwanensis sp. nov., isolated from a coastal thermal spring.</title>
        <authorList>
            <person name="Kampfer P."/>
        </authorList>
    </citation>
    <scope>NUCLEOTIDE SEQUENCE [LARGE SCALE GENOMIC DNA]</scope>
    <source>
        <strain evidence="1 2">DSM 23284</strain>
    </source>
</reference>
<comment type="caution">
    <text evidence="1">The sequence shown here is derived from an EMBL/GenBank/DDBJ whole genome shotgun (WGS) entry which is preliminary data.</text>
</comment>
<organism evidence="1 2">
    <name type="scientific">Stappia taiwanensis</name>
    <dbReference type="NCBI Taxonomy" id="992267"/>
    <lineage>
        <taxon>Bacteria</taxon>
        <taxon>Pseudomonadati</taxon>
        <taxon>Pseudomonadota</taxon>
        <taxon>Alphaproteobacteria</taxon>
        <taxon>Hyphomicrobiales</taxon>
        <taxon>Stappiaceae</taxon>
        <taxon>Stappia</taxon>
    </lineage>
</organism>
<keyword evidence="1" id="KW-0282">Flagellum</keyword>
<keyword evidence="1" id="KW-0969">Cilium</keyword>
<dbReference type="SUPFAM" id="SSF64518">
    <property type="entry name" value="Phase 1 flagellin"/>
    <property type="match status" value="1"/>
</dbReference>
<keyword evidence="2" id="KW-1185">Reference proteome</keyword>
<accession>A0A838XIR8</accession>
<dbReference type="Proteomes" id="UP000559404">
    <property type="component" value="Unassembled WGS sequence"/>
</dbReference>
<keyword evidence="1" id="KW-0966">Cell projection</keyword>
<sequence>MAINPYGGYGLPRQVSYLTNLRTQMDDLGRQLGTNLKSDTYGGLGSERVLDLSLKQQLSELGVYKQTIQIANLRLDTLDKTSERLEAIRSEGKQAADRNNFELFGNGRTSSQSAAEISLREFMAHLNTDVGGRYLFSGKAADTLPVQSLDHILDGDGNYAGLKTVIDEYNQADLGPLDNGRMTTSRTGSQVTLAEDGTHPFGFKIDSVASGASNVTVNQTAGPPASLDVDFTGQPEPGQAIRVFLTLPDGSQSELTLGVAGGEDDPDITFQRGATPDDTAQFFKDALDTALSVAAGTELKAASSIRAGEAFFDTAPKSPVPPGYQPMARVVPSAGPPVDFSTATSLRDGTGDTVSWYTGDNSAGDPRKDSSARVDENLSVNYGARANEDGYRTVVQSLAVLVAADFSAGQPQNDKFYQEMAQRVNDGLTPPGAEASGIRQNHMEFASVQRTVKDAEGRHRVAEGAAKAMIDGIEGINKEEVSMQLLTLRNTLEISYQATSITLNMSLSKYL</sequence>
<reference evidence="1 2" key="1">
    <citation type="submission" date="2020-07" db="EMBL/GenBank/DDBJ databases">
        <authorList>
            <person name="Li M."/>
        </authorList>
    </citation>
    <scope>NUCLEOTIDE SEQUENCE [LARGE SCALE GENOMIC DNA]</scope>
    <source>
        <strain evidence="1 2">DSM 23284</strain>
    </source>
</reference>
<evidence type="ECO:0000313" key="2">
    <source>
        <dbReference type="Proteomes" id="UP000559404"/>
    </source>
</evidence>
<evidence type="ECO:0000313" key="1">
    <source>
        <dbReference type="EMBL" id="MBA4610435.1"/>
    </source>
</evidence>
<protein>
    <submittedName>
        <fullName evidence="1">Flagellar protein</fullName>
    </submittedName>
</protein>
<dbReference type="EMBL" id="JACEON010000002">
    <property type="protein sequence ID" value="MBA4610435.1"/>
    <property type="molecule type" value="Genomic_DNA"/>
</dbReference>
<proteinExistence type="predicted"/>
<dbReference type="RefSeq" id="WP_181758639.1">
    <property type="nucleotide sequence ID" value="NZ_BMCR01000002.1"/>
</dbReference>